<dbReference type="InterPro" id="IPR036034">
    <property type="entry name" value="PDZ_sf"/>
</dbReference>
<feature type="chain" id="PRO_5032281449" description="PDZ domain-containing protein" evidence="6">
    <location>
        <begin position="18"/>
        <end position="676"/>
    </location>
</feature>
<dbReference type="InterPro" id="IPR020992">
    <property type="entry name" value="Tail_Prtase_C"/>
</dbReference>
<evidence type="ECO:0000256" key="3">
    <source>
        <dbReference type="ARBA" id="ARBA00022801"/>
    </source>
</evidence>
<proteinExistence type="inferred from homology"/>
<protein>
    <recommendedName>
        <fullName evidence="7">PDZ domain-containing protein</fullName>
    </recommendedName>
</protein>
<dbReference type="InterPro" id="IPR029045">
    <property type="entry name" value="ClpP/crotonase-like_dom_sf"/>
</dbReference>
<name>A0A833JDT0_9BACT</name>
<dbReference type="GO" id="GO:0007165">
    <property type="term" value="P:signal transduction"/>
    <property type="evidence" value="ECO:0007669"/>
    <property type="project" value="TreeGrafter"/>
</dbReference>
<dbReference type="Proteomes" id="UP000442694">
    <property type="component" value="Unassembled WGS sequence"/>
</dbReference>
<dbReference type="InterPro" id="IPR004447">
    <property type="entry name" value="Peptidase_S41A"/>
</dbReference>
<dbReference type="PANTHER" id="PTHR32060">
    <property type="entry name" value="TAIL-SPECIFIC PROTEASE"/>
    <property type="match status" value="1"/>
</dbReference>
<keyword evidence="9" id="KW-1185">Reference proteome</keyword>
<dbReference type="GO" id="GO:0006508">
    <property type="term" value="P:proteolysis"/>
    <property type="evidence" value="ECO:0007669"/>
    <property type="project" value="UniProtKB-KW"/>
</dbReference>
<keyword evidence="4 5" id="KW-0720">Serine protease</keyword>
<evidence type="ECO:0000256" key="1">
    <source>
        <dbReference type="ARBA" id="ARBA00009179"/>
    </source>
</evidence>
<evidence type="ECO:0000259" key="7">
    <source>
        <dbReference type="PROSITE" id="PS50106"/>
    </source>
</evidence>
<organism evidence="8 9">
    <name type="scientific">Fluviispira multicolorata</name>
    <dbReference type="NCBI Taxonomy" id="2654512"/>
    <lineage>
        <taxon>Bacteria</taxon>
        <taxon>Pseudomonadati</taxon>
        <taxon>Bdellovibrionota</taxon>
        <taxon>Oligoflexia</taxon>
        <taxon>Silvanigrellales</taxon>
        <taxon>Silvanigrellaceae</taxon>
        <taxon>Fluviispira</taxon>
    </lineage>
</organism>
<feature type="domain" description="PDZ" evidence="7">
    <location>
        <begin position="237"/>
        <end position="308"/>
    </location>
</feature>
<dbReference type="InterPro" id="IPR040573">
    <property type="entry name" value="TSP_N"/>
</dbReference>
<comment type="caution">
    <text evidence="8">The sequence shown here is derived from an EMBL/GenBank/DDBJ whole genome shotgun (WGS) entry which is preliminary data.</text>
</comment>
<dbReference type="NCBIfam" id="TIGR00225">
    <property type="entry name" value="prc"/>
    <property type="match status" value="1"/>
</dbReference>
<reference evidence="8 9" key="1">
    <citation type="submission" date="2019-10" db="EMBL/GenBank/DDBJ databases">
        <title>New genus of Silvanigrellaceae.</title>
        <authorList>
            <person name="Pitt A."/>
            <person name="Hahn M.W."/>
        </authorList>
    </citation>
    <scope>NUCLEOTIDE SEQUENCE [LARGE SCALE GENOMIC DNA]</scope>
    <source>
        <strain evidence="8 9">33A1-SZDP</strain>
    </source>
</reference>
<keyword evidence="3 5" id="KW-0378">Hydrolase</keyword>
<dbReference type="GO" id="GO:0030288">
    <property type="term" value="C:outer membrane-bounded periplasmic space"/>
    <property type="evidence" value="ECO:0007669"/>
    <property type="project" value="TreeGrafter"/>
</dbReference>
<dbReference type="Gene3D" id="2.30.42.10">
    <property type="match status" value="1"/>
</dbReference>
<gene>
    <name evidence="8" type="ORF">GCL57_05170</name>
</gene>
<dbReference type="AlphaFoldDB" id="A0A833JDT0"/>
<dbReference type="SMART" id="SM00228">
    <property type="entry name" value="PDZ"/>
    <property type="match status" value="1"/>
</dbReference>
<dbReference type="CDD" id="cd07560">
    <property type="entry name" value="Peptidase_S41_CPP"/>
    <property type="match status" value="1"/>
</dbReference>
<dbReference type="EMBL" id="WFLN01000005">
    <property type="protein sequence ID" value="KAB8032040.1"/>
    <property type="molecule type" value="Genomic_DNA"/>
</dbReference>
<dbReference type="PANTHER" id="PTHR32060:SF22">
    <property type="entry name" value="CARBOXYL-TERMINAL-PROCESSING PEPTIDASE 3, CHLOROPLASTIC"/>
    <property type="match status" value="1"/>
</dbReference>
<evidence type="ECO:0000256" key="5">
    <source>
        <dbReference type="RuleBase" id="RU004404"/>
    </source>
</evidence>
<dbReference type="PROSITE" id="PS50106">
    <property type="entry name" value="PDZ"/>
    <property type="match status" value="1"/>
</dbReference>
<feature type="signal peptide" evidence="6">
    <location>
        <begin position="1"/>
        <end position="17"/>
    </location>
</feature>
<keyword evidence="6" id="KW-0732">Signal</keyword>
<dbReference type="CDD" id="cd06782">
    <property type="entry name" value="cpPDZ_CPP-like"/>
    <property type="match status" value="1"/>
</dbReference>
<dbReference type="InterPro" id="IPR001478">
    <property type="entry name" value="PDZ"/>
</dbReference>
<dbReference type="GO" id="GO:0008236">
    <property type="term" value="F:serine-type peptidase activity"/>
    <property type="evidence" value="ECO:0007669"/>
    <property type="project" value="UniProtKB-KW"/>
</dbReference>
<evidence type="ECO:0000256" key="2">
    <source>
        <dbReference type="ARBA" id="ARBA00022670"/>
    </source>
</evidence>
<evidence type="ECO:0000256" key="6">
    <source>
        <dbReference type="SAM" id="SignalP"/>
    </source>
</evidence>
<dbReference type="InterPro" id="IPR005151">
    <property type="entry name" value="Tail-specific_protease"/>
</dbReference>
<dbReference type="SUPFAM" id="SSF50156">
    <property type="entry name" value="PDZ domain-like"/>
    <property type="match status" value="1"/>
</dbReference>
<evidence type="ECO:0000256" key="4">
    <source>
        <dbReference type="ARBA" id="ARBA00022825"/>
    </source>
</evidence>
<dbReference type="Pfam" id="PF03572">
    <property type="entry name" value="Peptidase_S41"/>
    <property type="match status" value="1"/>
</dbReference>
<dbReference type="SMART" id="SM00245">
    <property type="entry name" value="TSPc"/>
    <property type="match status" value="1"/>
</dbReference>
<dbReference type="GO" id="GO:0004175">
    <property type="term" value="F:endopeptidase activity"/>
    <property type="evidence" value="ECO:0007669"/>
    <property type="project" value="TreeGrafter"/>
</dbReference>
<sequence>MRLLAIMSLVFFLCCTAWESIAPRIAYGDNSRNARINVPVLSCKEVKLRLNAMLDLHFFYKEFNEDLSKKTFKKIFETMDPYKVYFIKSDIKAFMHLENSIGKNIENNSCNFILEIYNVFLKRVHERTEYTKLFLSKPFDFAKPDYLPIGKPDWSVNINEANERLKKRIKLQYLSAKMNEDESAKVRERLLKSYIKSEKKYTEFDDDKIYSIFLNSFALAMDPHSAHMLPLDHDSFVIHISNKLEGIGAQLQEKDGFIIIRSLVQGGVAQKDGRLKANDRIIAIDPGNGSGLQDLNDLDVEQTVELVRGKKGTYVRLVVLRKNQKGNERLNILLTRDEIDLKDDEVKTSVIENGSKKIGVIKVSTFYTDLKCKIKIFSQCHGVAYDIEQGLRKLTNRGVEGVLIDLRNNGGGDFPESIRLTGLFIPNGTAVQTIDKNQSVKRQLIGESNWLYRGPLVVLINKYSASASEIFAGAIQDYSRGIIVGDKSTYGKATVQVVQEIPGSLGRRSDGALKVTQSKFYRPSGNSNQLNGVQSDIIIPDMLDAYEIGENQLDFALPSDSIPAAKNFKPLQNLSPLIAKLKSLSQERILKNSKFLEVISKIDKYNKEKKHPMLLTKEYAKSLEDQENPKDIKDKEGNNVDEIVSQNDLIIQEALNITSDSIKLTENKSLWIGMGN</sequence>
<dbReference type="Pfam" id="PF11818">
    <property type="entry name" value="DUF3340"/>
    <property type="match status" value="1"/>
</dbReference>
<accession>A0A833JDT0</accession>
<dbReference type="SUPFAM" id="SSF52096">
    <property type="entry name" value="ClpP/crotonase"/>
    <property type="match status" value="1"/>
</dbReference>
<evidence type="ECO:0000313" key="8">
    <source>
        <dbReference type="EMBL" id="KAB8032040.1"/>
    </source>
</evidence>
<dbReference type="RefSeq" id="WP_152212215.1">
    <property type="nucleotide sequence ID" value="NZ_WFLN01000005.1"/>
</dbReference>
<dbReference type="Pfam" id="PF17804">
    <property type="entry name" value="TSP_NTD"/>
    <property type="match status" value="1"/>
</dbReference>
<evidence type="ECO:0000313" key="9">
    <source>
        <dbReference type="Proteomes" id="UP000442694"/>
    </source>
</evidence>
<keyword evidence="2 5" id="KW-0645">Protease</keyword>
<comment type="similarity">
    <text evidence="1 5">Belongs to the peptidase S41A family.</text>
</comment>
<dbReference type="Gene3D" id="3.90.226.10">
    <property type="entry name" value="2-enoyl-CoA Hydratase, Chain A, domain 1"/>
    <property type="match status" value="1"/>
</dbReference>
<dbReference type="Pfam" id="PF00595">
    <property type="entry name" value="PDZ"/>
    <property type="match status" value="1"/>
</dbReference>